<feature type="transmembrane region" description="Helical" evidence="1">
    <location>
        <begin position="308"/>
        <end position="326"/>
    </location>
</feature>
<keyword evidence="1" id="KW-1133">Transmembrane helix</keyword>
<protein>
    <recommendedName>
        <fullName evidence="4">Membrane protein 6-pyruvoyl-tetrahydropterin synthase-related domain-containing protein</fullName>
    </recommendedName>
</protein>
<feature type="transmembrane region" description="Helical" evidence="1">
    <location>
        <begin position="215"/>
        <end position="236"/>
    </location>
</feature>
<comment type="caution">
    <text evidence="2">The sequence shown here is derived from an EMBL/GenBank/DDBJ whole genome shotgun (WGS) entry which is preliminary data.</text>
</comment>
<reference evidence="2 3" key="1">
    <citation type="journal article" date="2015" name="Nature">
        <title>rRNA introns, odd ribosomes, and small enigmatic genomes across a large radiation of phyla.</title>
        <authorList>
            <person name="Brown C.T."/>
            <person name="Hug L.A."/>
            <person name="Thomas B.C."/>
            <person name="Sharon I."/>
            <person name="Castelle C.J."/>
            <person name="Singh A."/>
            <person name="Wilkins M.J."/>
            <person name="Williams K.H."/>
            <person name="Banfield J.F."/>
        </authorList>
    </citation>
    <scope>NUCLEOTIDE SEQUENCE [LARGE SCALE GENOMIC DNA]</scope>
</reference>
<feature type="transmembrane region" description="Helical" evidence="1">
    <location>
        <begin position="64"/>
        <end position="83"/>
    </location>
</feature>
<keyword evidence="1" id="KW-0472">Membrane</keyword>
<feature type="transmembrane region" description="Helical" evidence="1">
    <location>
        <begin position="169"/>
        <end position="195"/>
    </location>
</feature>
<proteinExistence type="predicted"/>
<feature type="transmembrane region" description="Helical" evidence="1">
    <location>
        <begin position="857"/>
        <end position="882"/>
    </location>
</feature>
<accession>A0A0G0KUG1</accession>
<dbReference type="EMBL" id="LBVC01000001">
    <property type="protein sequence ID" value="KKQ79150.1"/>
    <property type="molecule type" value="Genomic_DNA"/>
</dbReference>
<gene>
    <name evidence="2" type="ORF">US99_C0001G0005</name>
</gene>
<feature type="transmembrane region" description="Helical" evidence="1">
    <location>
        <begin position="5"/>
        <end position="24"/>
    </location>
</feature>
<evidence type="ECO:0000256" key="1">
    <source>
        <dbReference type="SAM" id="Phobius"/>
    </source>
</evidence>
<evidence type="ECO:0000313" key="3">
    <source>
        <dbReference type="Proteomes" id="UP000034324"/>
    </source>
</evidence>
<organism evidence="2 3">
    <name type="scientific">Candidatus Daviesbacteria bacterium GW2011_GWF2_38_6</name>
    <dbReference type="NCBI Taxonomy" id="1618432"/>
    <lineage>
        <taxon>Bacteria</taxon>
        <taxon>Candidatus Daviesiibacteriota</taxon>
    </lineage>
</organism>
<sequence length="894" mass="102488">MRNKFYIAILVLILAGVYWCWWLPGVRVASDFPAVPEQVLKSLFDFPRTWSDRGSEGMGEVSAFFLWSYPLTFISSVFANLGFNFAQIERLVIMIPFLLIGSLSMWKLGENLKLSNPARLISAIFYSANTYVLLLVDGGQFSIALAFAFFPLSFLAWEKAKEGGIKEKIWAGVTTAILGFFDFRFIYLLAVILAIKFFYEILFFNFKGFKKWIMAWVNTVTAVGIIVFGLNVYWLLPLVMSPISPETYKFFTQTSFESLGSLGHALLLLSPHWQENIFGKITPLRLEFIVIPAFALLAPILKPKNKTVLFWFFVLILSIFLSKGATEPFGKVYPWFFNHLPGFSLFRDSSKFLTLTALSYALLWGIVTDGLLNKLKRTEIRILLLSLLVFYLLFLIRPVWTGQMTGTFSNPRFQEEFTHLKDLLQSDKLSSRVFWIPSLPPLGYFDSQHPAVEASRLVQKRPFAAGTLGTYEIFNFLREAPYMGEIFDVAGIGYIAYPLLDPKRDNLHPDNLKYYDIFQGQLSNLPWLSKVGSFTIPLWQTKKHQEIFFETADVWWVVGSDNIYNEATKSAKLSLSKNALIFAEEKAGLGKNLDQIPEAKIVLNNKTLLDLAASLINPDNLIFPAQKLQNNPDFSGWWKRETVDLIKWRYFLRDKYQIDNLDFDLGGGWAVAEKSLKLKVESEKLKNKHILLARVLESTRSGELKFYQDNQLIGNVNTQKKENNVRWFEVGQLIKDQELIIASEGDINVINALAVLDKDQWGNYKNKADKLRSRFMEFKKENTSTISAVVSYERINPTKYLVTISNLKEPVFLVFSESYNKLWKINDMSPLPVYSLLNGFRIEKEGEYAVEFQPQKYVLPGMVISVLTLLTAIIVLCLKTLFVRRPLNSRKLPL</sequence>
<evidence type="ECO:0000313" key="2">
    <source>
        <dbReference type="EMBL" id="KKQ79150.1"/>
    </source>
</evidence>
<feature type="transmembrane region" description="Helical" evidence="1">
    <location>
        <begin position="281"/>
        <end position="301"/>
    </location>
</feature>
<name>A0A0G0KUG1_9BACT</name>
<feature type="transmembrane region" description="Helical" evidence="1">
    <location>
        <begin position="128"/>
        <end position="157"/>
    </location>
</feature>
<keyword evidence="1" id="KW-0812">Transmembrane</keyword>
<feature type="transmembrane region" description="Helical" evidence="1">
    <location>
        <begin position="352"/>
        <end position="373"/>
    </location>
</feature>
<feature type="transmembrane region" description="Helical" evidence="1">
    <location>
        <begin position="380"/>
        <end position="400"/>
    </location>
</feature>
<dbReference type="AlphaFoldDB" id="A0A0G0KUG1"/>
<evidence type="ECO:0008006" key="4">
    <source>
        <dbReference type="Google" id="ProtNLM"/>
    </source>
</evidence>
<dbReference type="Proteomes" id="UP000034324">
    <property type="component" value="Unassembled WGS sequence"/>
</dbReference>